<dbReference type="PROSITE" id="PS00688">
    <property type="entry name" value="SIGMA54_INTERACT_3"/>
    <property type="match status" value="1"/>
</dbReference>
<dbReference type="GO" id="GO:0043565">
    <property type="term" value="F:sequence-specific DNA binding"/>
    <property type="evidence" value="ECO:0007669"/>
    <property type="project" value="InterPro"/>
</dbReference>
<evidence type="ECO:0000259" key="6">
    <source>
        <dbReference type="PROSITE" id="PS50045"/>
    </source>
</evidence>
<reference evidence="8 11" key="2">
    <citation type="submission" date="2020-08" db="EMBL/GenBank/DDBJ databases">
        <title>Genome public.</title>
        <authorList>
            <person name="Liu C."/>
            <person name="Sun Q."/>
        </authorList>
    </citation>
    <scope>NUCLEOTIDE SEQUENCE [LARGE SCALE GENOMIC DNA]</scope>
    <source>
        <strain evidence="8 11">426_9</strain>
    </source>
</reference>
<name>A0A3D8HJS3_9BACT</name>
<comment type="caution">
    <text evidence="9">The sequence shown here is derived from an EMBL/GenBank/DDBJ whole genome shotgun (WGS) entry which is preliminary data.</text>
</comment>
<evidence type="ECO:0000256" key="2">
    <source>
        <dbReference type="ARBA" id="ARBA00022840"/>
    </source>
</evidence>
<dbReference type="Gene3D" id="1.10.10.60">
    <property type="entry name" value="Homeodomain-like"/>
    <property type="match status" value="1"/>
</dbReference>
<gene>
    <name evidence="9" type="ORF">DWU89_02310</name>
    <name evidence="8" type="ORF">H8784_02275</name>
</gene>
<keyword evidence="5" id="KW-0597">Phosphoprotein</keyword>
<dbReference type="Pfam" id="PF00158">
    <property type="entry name" value="Sigma54_activat"/>
    <property type="match status" value="1"/>
</dbReference>
<dbReference type="CDD" id="cd00156">
    <property type="entry name" value="REC"/>
    <property type="match status" value="1"/>
</dbReference>
<evidence type="ECO:0000256" key="5">
    <source>
        <dbReference type="PROSITE-ProRule" id="PRU00169"/>
    </source>
</evidence>
<feature type="domain" description="Response regulatory" evidence="7">
    <location>
        <begin position="4"/>
        <end position="118"/>
    </location>
</feature>
<accession>A0A3D8HJS3</accession>
<dbReference type="InterPro" id="IPR009057">
    <property type="entry name" value="Homeodomain-like_sf"/>
</dbReference>
<feature type="domain" description="Sigma-54 factor interaction" evidence="6">
    <location>
        <begin position="132"/>
        <end position="361"/>
    </location>
</feature>
<dbReference type="Proteomes" id="UP000256321">
    <property type="component" value="Unassembled WGS sequence"/>
</dbReference>
<keyword evidence="11" id="KW-1185">Reference proteome</keyword>
<dbReference type="InterPro" id="IPR001789">
    <property type="entry name" value="Sig_transdc_resp-reg_receiver"/>
</dbReference>
<dbReference type="FunFam" id="3.40.50.300:FF:000006">
    <property type="entry name" value="DNA-binding transcriptional regulator NtrC"/>
    <property type="match status" value="1"/>
</dbReference>
<dbReference type="Gene3D" id="3.40.50.2300">
    <property type="match status" value="1"/>
</dbReference>
<evidence type="ECO:0000313" key="8">
    <source>
        <dbReference type="EMBL" id="MBC8600541.1"/>
    </source>
</evidence>
<keyword evidence="4" id="KW-0804">Transcription</keyword>
<dbReference type="Pfam" id="PF25601">
    <property type="entry name" value="AAA_lid_14"/>
    <property type="match status" value="1"/>
</dbReference>
<keyword evidence="3" id="KW-0805">Transcription regulation</keyword>
<proteinExistence type="predicted"/>
<dbReference type="EMBL" id="QREV01000003">
    <property type="protein sequence ID" value="RDU50837.1"/>
    <property type="molecule type" value="Genomic_DNA"/>
</dbReference>
<dbReference type="SUPFAM" id="SSF46689">
    <property type="entry name" value="Homeodomain-like"/>
    <property type="match status" value="1"/>
</dbReference>
<dbReference type="PROSITE" id="PS50045">
    <property type="entry name" value="SIGMA54_INTERACT_4"/>
    <property type="match status" value="1"/>
</dbReference>
<sequence length="438" mass="49750">MKRKILIVEDNVSLSQRQKDWFEQAGYDTMTAMNEPAARALIRRHQFDLILSDVRLPEGDGISLLEWLKKEKRDIPFIITTEYVSVPDVVRTIKLGAKDYLPKPVHREHLLELAEEIFRPLATVRTKPKDLFKRTCPRILEVERFARLVAPSDMSVLILGANGTGKESVAQSIHENSERVGMPFVAVNCSILPRDLAPSMLFGHEKGAFTGADAAKPGFFDMAKGGTLFLDEIGTMSFEIQSMLLRVLQENVYMPIGGQKEKFADVRVVAATNENMERAIKEGKFREDLYHRLCEFEIRQPSLAECPGDILPLAEFFRERFSKELKRDTRGFSDDAIYRLRSYSWPGNVRELQNMVKRAVLLAENPLLDMKNLVPGNPSDDSGKDTMPVIVPLKNEDVEKESISNALQACNGHREQAARLLKINPATLYRKMKKYGLR</sequence>
<evidence type="ECO:0000313" key="10">
    <source>
        <dbReference type="Proteomes" id="UP000256321"/>
    </source>
</evidence>
<evidence type="ECO:0000259" key="7">
    <source>
        <dbReference type="PROSITE" id="PS50110"/>
    </source>
</evidence>
<dbReference type="GO" id="GO:0000160">
    <property type="term" value="P:phosphorelay signal transduction system"/>
    <property type="evidence" value="ECO:0007669"/>
    <property type="project" value="InterPro"/>
</dbReference>
<feature type="modified residue" description="4-aspartylphosphate" evidence="5">
    <location>
        <position position="53"/>
    </location>
</feature>
<dbReference type="Gene3D" id="3.40.50.300">
    <property type="entry name" value="P-loop containing nucleotide triphosphate hydrolases"/>
    <property type="match status" value="1"/>
</dbReference>
<dbReference type="PANTHER" id="PTHR32071">
    <property type="entry name" value="TRANSCRIPTIONAL REGULATORY PROTEIN"/>
    <property type="match status" value="1"/>
</dbReference>
<dbReference type="SUPFAM" id="SSF52540">
    <property type="entry name" value="P-loop containing nucleoside triphosphate hydrolases"/>
    <property type="match status" value="1"/>
</dbReference>
<keyword evidence="1" id="KW-0547">Nucleotide-binding</keyword>
<dbReference type="InterPro" id="IPR002197">
    <property type="entry name" value="HTH_Fis"/>
</dbReference>
<dbReference type="InterPro" id="IPR011006">
    <property type="entry name" value="CheY-like_superfamily"/>
</dbReference>
<dbReference type="RefSeq" id="WP_115498059.1">
    <property type="nucleotide sequence ID" value="NZ_JACRTI010000003.1"/>
</dbReference>
<dbReference type="Pfam" id="PF00072">
    <property type="entry name" value="Response_reg"/>
    <property type="match status" value="1"/>
</dbReference>
<dbReference type="InterPro" id="IPR002078">
    <property type="entry name" value="Sigma_54_int"/>
</dbReference>
<reference evidence="9 10" key="1">
    <citation type="submission" date="2018-07" db="EMBL/GenBank/DDBJ databases">
        <title>Parabacteroides acidifaciens nov. sp., isolated from human feces.</title>
        <authorList>
            <person name="Wang Y.J."/>
        </authorList>
    </citation>
    <scope>NUCLEOTIDE SEQUENCE [LARGE SCALE GENOMIC DNA]</scope>
    <source>
        <strain evidence="9 10">426-9</strain>
    </source>
</reference>
<keyword evidence="2" id="KW-0067">ATP-binding</keyword>
<dbReference type="Pfam" id="PF02954">
    <property type="entry name" value="HTH_8"/>
    <property type="match status" value="1"/>
</dbReference>
<dbReference type="Proteomes" id="UP000629596">
    <property type="component" value="Unassembled WGS sequence"/>
</dbReference>
<dbReference type="GO" id="GO:0005524">
    <property type="term" value="F:ATP binding"/>
    <property type="evidence" value="ECO:0007669"/>
    <property type="project" value="UniProtKB-KW"/>
</dbReference>
<dbReference type="SMART" id="SM00448">
    <property type="entry name" value="REC"/>
    <property type="match status" value="1"/>
</dbReference>
<evidence type="ECO:0000256" key="3">
    <source>
        <dbReference type="ARBA" id="ARBA00023015"/>
    </source>
</evidence>
<dbReference type="AlphaFoldDB" id="A0A3D8HJS3"/>
<dbReference type="InterPro" id="IPR058031">
    <property type="entry name" value="AAA_lid_NorR"/>
</dbReference>
<dbReference type="InterPro" id="IPR025944">
    <property type="entry name" value="Sigma_54_int_dom_CS"/>
</dbReference>
<dbReference type="EMBL" id="JACRTI010000003">
    <property type="protein sequence ID" value="MBC8600541.1"/>
    <property type="molecule type" value="Genomic_DNA"/>
</dbReference>
<dbReference type="CDD" id="cd00009">
    <property type="entry name" value="AAA"/>
    <property type="match status" value="1"/>
</dbReference>
<dbReference type="GO" id="GO:0006355">
    <property type="term" value="P:regulation of DNA-templated transcription"/>
    <property type="evidence" value="ECO:0007669"/>
    <property type="project" value="InterPro"/>
</dbReference>
<evidence type="ECO:0000313" key="9">
    <source>
        <dbReference type="EMBL" id="RDU50837.1"/>
    </source>
</evidence>
<protein>
    <submittedName>
        <fullName evidence="9">Sigma-54-dependent Fis family transcriptional regulator</fullName>
    </submittedName>
</protein>
<dbReference type="SUPFAM" id="SSF52172">
    <property type="entry name" value="CheY-like"/>
    <property type="match status" value="1"/>
</dbReference>
<organism evidence="9 10">
    <name type="scientific">Parabacteroides acidifaciens</name>
    <dbReference type="NCBI Taxonomy" id="2290935"/>
    <lineage>
        <taxon>Bacteria</taxon>
        <taxon>Pseudomonadati</taxon>
        <taxon>Bacteroidota</taxon>
        <taxon>Bacteroidia</taxon>
        <taxon>Bacteroidales</taxon>
        <taxon>Tannerellaceae</taxon>
        <taxon>Parabacteroides</taxon>
    </lineage>
</organism>
<evidence type="ECO:0000256" key="4">
    <source>
        <dbReference type="ARBA" id="ARBA00023163"/>
    </source>
</evidence>
<evidence type="ECO:0000256" key="1">
    <source>
        <dbReference type="ARBA" id="ARBA00022741"/>
    </source>
</evidence>
<dbReference type="PROSITE" id="PS50110">
    <property type="entry name" value="RESPONSE_REGULATORY"/>
    <property type="match status" value="1"/>
</dbReference>
<dbReference type="PRINTS" id="PR01590">
    <property type="entry name" value="HTHFIS"/>
</dbReference>
<dbReference type="InterPro" id="IPR003593">
    <property type="entry name" value="AAA+_ATPase"/>
</dbReference>
<dbReference type="InterPro" id="IPR027417">
    <property type="entry name" value="P-loop_NTPase"/>
</dbReference>
<dbReference type="Gene3D" id="1.10.8.60">
    <property type="match status" value="1"/>
</dbReference>
<dbReference type="SMART" id="SM00382">
    <property type="entry name" value="AAA"/>
    <property type="match status" value="1"/>
</dbReference>
<evidence type="ECO:0000313" key="11">
    <source>
        <dbReference type="Proteomes" id="UP000629596"/>
    </source>
</evidence>